<evidence type="ECO:0000313" key="3">
    <source>
        <dbReference type="Proteomes" id="UP000266340"/>
    </source>
</evidence>
<accession>A0A398CG63</accession>
<dbReference type="AlphaFoldDB" id="A0A398CG63"/>
<feature type="transmembrane region" description="Helical" evidence="1">
    <location>
        <begin position="32"/>
        <end position="49"/>
    </location>
</feature>
<feature type="transmembrane region" description="Helical" evidence="1">
    <location>
        <begin position="55"/>
        <end position="74"/>
    </location>
</feature>
<reference evidence="2 3" key="1">
    <citation type="submission" date="2018-09" db="EMBL/GenBank/DDBJ databases">
        <title>Cohnella cavernae sp. nov., isolated from a karst cave.</title>
        <authorList>
            <person name="Zhu H."/>
        </authorList>
    </citation>
    <scope>NUCLEOTIDE SEQUENCE [LARGE SCALE GENOMIC DNA]</scope>
    <source>
        <strain evidence="2 3">K2E09-144</strain>
    </source>
</reference>
<keyword evidence="1" id="KW-1133">Transmembrane helix</keyword>
<proteinExistence type="predicted"/>
<gene>
    <name evidence="2" type="ORF">D3H35_24360</name>
</gene>
<dbReference type="EMBL" id="QXJM01000040">
    <property type="protein sequence ID" value="RIE01490.1"/>
    <property type="molecule type" value="Genomic_DNA"/>
</dbReference>
<evidence type="ECO:0000256" key="1">
    <source>
        <dbReference type="SAM" id="Phobius"/>
    </source>
</evidence>
<organism evidence="2 3">
    <name type="scientific">Cohnella faecalis</name>
    <dbReference type="NCBI Taxonomy" id="2315694"/>
    <lineage>
        <taxon>Bacteria</taxon>
        <taxon>Bacillati</taxon>
        <taxon>Bacillota</taxon>
        <taxon>Bacilli</taxon>
        <taxon>Bacillales</taxon>
        <taxon>Paenibacillaceae</taxon>
        <taxon>Cohnella</taxon>
    </lineage>
</organism>
<feature type="transmembrane region" description="Helical" evidence="1">
    <location>
        <begin position="6"/>
        <end position="23"/>
    </location>
</feature>
<name>A0A398CG63_9BACL</name>
<keyword evidence="1" id="KW-0812">Transmembrane</keyword>
<dbReference type="RefSeq" id="WP_119151743.1">
    <property type="nucleotide sequence ID" value="NZ_JBHSOV010000040.1"/>
</dbReference>
<dbReference type="Proteomes" id="UP000266340">
    <property type="component" value="Unassembled WGS sequence"/>
</dbReference>
<protein>
    <submittedName>
        <fullName evidence="2">Uncharacterized protein</fullName>
    </submittedName>
</protein>
<keyword evidence="3" id="KW-1185">Reference proteome</keyword>
<evidence type="ECO:0000313" key="2">
    <source>
        <dbReference type="EMBL" id="RIE01490.1"/>
    </source>
</evidence>
<comment type="caution">
    <text evidence="2">The sequence shown here is derived from an EMBL/GenBank/DDBJ whole genome shotgun (WGS) entry which is preliminary data.</text>
</comment>
<sequence length="82" mass="8744">MTGVWLAIAAFGLLLAIGFRSIWRNGRKREALLYAAVVVWCAFIAVPGIAGHKPLMSPVAASIAIFSPIGKLMYQLLGSSRG</sequence>
<keyword evidence="1" id="KW-0472">Membrane</keyword>